<comment type="caution">
    <text evidence="1">The sequence shown here is derived from an EMBL/GenBank/DDBJ whole genome shotgun (WGS) entry which is preliminary data.</text>
</comment>
<protein>
    <submittedName>
        <fullName evidence="1">Uncharacterized protein</fullName>
    </submittedName>
</protein>
<keyword evidence="2" id="KW-1185">Reference proteome</keyword>
<sequence>MRGANQLSVSTGKRDRGWIAREVITTLDDFAVRAGRRS</sequence>
<organism evidence="1 2">
    <name type="scientific">Kribbella aluminosa</name>
    <dbReference type="NCBI Taxonomy" id="416017"/>
    <lineage>
        <taxon>Bacteria</taxon>
        <taxon>Bacillati</taxon>
        <taxon>Actinomycetota</taxon>
        <taxon>Actinomycetes</taxon>
        <taxon>Propionibacteriales</taxon>
        <taxon>Kribbellaceae</taxon>
        <taxon>Kribbella</taxon>
    </lineage>
</organism>
<dbReference type="Proteomes" id="UP000755585">
    <property type="component" value="Unassembled WGS sequence"/>
</dbReference>
<proteinExistence type="predicted"/>
<gene>
    <name evidence="1" type="ORF">JOF29_004733</name>
</gene>
<accession>A0ABS4UPQ4</accession>
<evidence type="ECO:0000313" key="2">
    <source>
        <dbReference type="Proteomes" id="UP000755585"/>
    </source>
</evidence>
<evidence type="ECO:0000313" key="1">
    <source>
        <dbReference type="EMBL" id="MBP2353623.1"/>
    </source>
</evidence>
<reference evidence="1 2" key="1">
    <citation type="submission" date="2021-03" db="EMBL/GenBank/DDBJ databases">
        <title>Sequencing the genomes of 1000 actinobacteria strains.</title>
        <authorList>
            <person name="Klenk H.-P."/>
        </authorList>
    </citation>
    <scope>NUCLEOTIDE SEQUENCE [LARGE SCALE GENOMIC DNA]</scope>
    <source>
        <strain evidence="1 2">DSM 18824</strain>
    </source>
</reference>
<dbReference type="EMBL" id="JAGINT010000002">
    <property type="protein sequence ID" value="MBP2353623.1"/>
    <property type="molecule type" value="Genomic_DNA"/>
</dbReference>
<name>A0ABS4UPQ4_9ACTN</name>